<protein>
    <recommendedName>
        <fullName evidence="4">HNH endonuclease</fullName>
    </recommendedName>
</protein>
<feature type="region of interest" description="Disordered" evidence="1">
    <location>
        <begin position="1"/>
        <end position="35"/>
    </location>
</feature>
<dbReference type="AlphaFoldDB" id="A0A4R1L3X7"/>
<sequence length="216" mass="24186">MPRQHRSRERRYSEHAGRPGRRENPDRSREQAAPAQDCSIFGITCESQYLAQWRQPRPGSCSTRLSHGYPVPDPRCTPGGIDASVSEETIRNPAWRTKCLRNCQSSEAEKHVTYKWYGIVKPRENSGESQVCELDHLVPLELGGADGLGNIWPECGPAGVSLDGRYFKLKDRVENYLADEVKAGRIPLAEAQQGIAADWTRYLPEANRYCAAGGRC</sequence>
<comment type="caution">
    <text evidence="2">The sequence shown here is derived from an EMBL/GenBank/DDBJ whole genome shotgun (WGS) entry which is preliminary data.</text>
</comment>
<accession>A0A4R1L3X7</accession>
<evidence type="ECO:0000256" key="1">
    <source>
        <dbReference type="SAM" id="MobiDB-lite"/>
    </source>
</evidence>
<keyword evidence="3" id="KW-1185">Reference proteome</keyword>
<feature type="compositionally biased region" description="Basic and acidic residues" evidence="1">
    <location>
        <begin position="10"/>
        <end position="30"/>
    </location>
</feature>
<gene>
    <name evidence="2" type="ORF">C7378_2342</name>
</gene>
<evidence type="ECO:0000313" key="2">
    <source>
        <dbReference type="EMBL" id="TCK72752.1"/>
    </source>
</evidence>
<reference evidence="2 3" key="1">
    <citation type="submission" date="2019-03" db="EMBL/GenBank/DDBJ databases">
        <title>Genomic Encyclopedia of Type Strains, Phase IV (KMG-IV): sequencing the most valuable type-strain genomes for metagenomic binning, comparative biology and taxonomic classification.</title>
        <authorList>
            <person name="Goeker M."/>
        </authorList>
    </citation>
    <scope>NUCLEOTIDE SEQUENCE [LARGE SCALE GENOMIC DNA]</scope>
    <source>
        <strain evidence="2 3">DSM 103428</strain>
    </source>
</reference>
<name>A0A4R1L3X7_9BACT</name>
<evidence type="ECO:0008006" key="4">
    <source>
        <dbReference type="Google" id="ProtNLM"/>
    </source>
</evidence>
<proteinExistence type="predicted"/>
<evidence type="ECO:0000313" key="3">
    <source>
        <dbReference type="Proteomes" id="UP000295210"/>
    </source>
</evidence>
<dbReference type="Proteomes" id="UP000295210">
    <property type="component" value="Unassembled WGS sequence"/>
</dbReference>
<organism evidence="2 3">
    <name type="scientific">Acidipila rosea</name>
    <dbReference type="NCBI Taxonomy" id="768535"/>
    <lineage>
        <taxon>Bacteria</taxon>
        <taxon>Pseudomonadati</taxon>
        <taxon>Acidobacteriota</taxon>
        <taxon>Terriglobia</taxon>
        <taxon>Terriglobales</taxon>
        <taxon>Acidobacteriaceae</taxon>
        <taxon>Acidipila</taxon>
    </lineage>
</organism>
<dbReference type="EMBL" id="SMGK01000003">
    <property type="protein sequence ID" value="TCK72752.1"/>
    <property type="molecule type" value="Genomic_DNA"/>
</dbReference>